<feature type="domain" description="PilZ" evidence="2">
    <location>
        <begin position="153"/>
        <end position="244"/>
    </location>
</feature>
<dbReference type="InterPro" id="IPR012349">
    <property type="entry name" value="Split_barrel_FMN-bd"/>
</dbReference>
<evidence type="ECO:0000259" key="2">
    <source>
        <dbReference type="Pfam" id="PF07238"/>
    </source>
</evidence>
<evidence type="ECO:0000313" key="4">
    <source>
        <dbReference type="Proteomes" id="UP000033673"/>
    </source>
</evidence>
<dbReference type="OrthoDB" id="5586887at2"/>
<evidence type="ECO:0000313" key="3">
    <source>
        <dbReference type="EMBL" id="KJY84494.1"/>
    </source>
</evidence>
<dbReference type="Proteomes" id="UP000033673">
    <property type="component" value="Unassembled WGS sequence"/>
</dbReference>
<dbReference type="GO" id="GO:0035438">
    <property type="term" value="F:cyclic-di-GMP binding"/>
    <property type="evidence" value="ECO:0007669"/>
    <property type="project" value="InterPro"/>
</dbReference>
<sequence length="267" mass="29877">MSLVQRNSDDLNELQLSNNHQEQDTPLANKDVSSTDSSSAIHYGEDAFSNIMPLCEVACIVTTPTGKTLRCKTKYVGLHTNNVLLLELPNVSPKEKSQFMQRGYGIKACVISSKGEGARVYFKSKIEYVLSGGDSDLLLVGFPKATQVVVGLRESARLEVDLEGMISPNEHRYPCQLRDISQQGCLLVVERGKSNYRMGSIFDFKVLSSDESNKPYTEKQFSAVVRNVTKTNHYVRYGVKFEEECLKSVSELIEGLQFCSIQHKFTL</sequence>
<feature type="region of interest" description="Disordered" evidence="1">
    <location>
        <begin position="16"/>
        <end position="38"/>
    </location>
</feature>
<dbReference type="Gene3D" id="2.30.110.10">
    <property type="entry name" value="Electron Transport, Fmn-binding Protein, Chain A"/>
    <property type="match status" value="1"/>
</dbReference>
<accession>A0A0F4NNP8</accession>
<dbReference type="RefSeq" id="WP_045954238.1">
    <property type="nucleotide sequence ID" value="NZ_JXXV01000007.1"/>
</dbReference>
<organism evidence="3 4">
    <name type="scientific">Vibrio galatheae</name>
    <dbReference type="NCBI Taxonomy" id="579748"/>
    <lineage>
        <taxon>Bacteria</taxon>
        <taxon>Pseudomonadati</taxon>
        <taxon>Pseudomonadota</taxon>
        <taxon>Gammaproteobacteria</taxon>
        <taxon>Vibrionales</taxon>
        <taxon>Vibrionaceae</taxon>
        <taxon>Vibrio</taxon>
    </lineage>
</organism>
<dbReference type="SUPFAM" id="SSF141371">
    <property type="entry name" value="PilZ domain-like"/>
    <property type="match status" value="2"/>
</dbReference>
<dbReference type="AlphaFoldDB" id="A0A0F4NNP8"/>
<protein>
    <recommendedName>
        <fullName evidence="2">PilZ domain-containing protein</fullName>
    </recommendedName>
</protein>
<dbReference type="Gene3D" id="2.40.10.220">
    <property type="entry name" value="predicted glycosyltransferase like domains"/>
    <property type="match status" value="1"/>
</dbReference>
<dbReference type="Pfam" id="PF07238">
    <property type="entry name" value="PilZ"/>
    <property type="match status" value="1"/>
</dbReference>
<dbReference type="PATRIC" id="fig|579748.3.peg.604"/>
<reference evidence="3 4" key="1">
    <citation type="journal article" date="2015" name="BMC Genomics">
        <title>Genome mining reveals unlocked bioactive potential of marine Gram-negative bacteria.</title>
        <authorList>
            <person name="Machado H."/>
            <person name="Sonnenschein E.C."/>
            <person name="Melchiorsen J."/>
            <person name="Gram L."/>
        </authorList>
    </citation>
    <scope>NUCLEOTIDE SEQUENCE [LARGE SCALE GENOMIC DNA]</scope>
    <source>
        <strain evidence="3 4">S2757</strain>
    </source>
</reference>
<dbReference type="InterPro" id="IPR009875">
    <property type="entry name" value="PilZ_domain"/>
</dbReference>
<dbReference type="STRING" id="579748.TW81_02905"/>
<evidence type="ECO:0000256" key="1">
    <source>
        <dbReference type="SAM" id="MobiDB-lite"/>
    </source>
</evidence>
<keyword evidence="4" id="KW-1185">Reference proteome</keyword>
<name>A0A0F4NNP8_9VIBR</name>
<dbReference type="EMBL" id="JXXV01000007">
    <property type="protein sequence ID" value="KJY84494.1"/>
    <property type="molecule type" value="Genomic_DNA"/>
</dbReference>
<gene>
    <name evidence="3" type="ORF">TW81_02905</name>
</gene>
<proteinExistence type="predicted"/>
<comment type="caution">
    <text evidence="3">The sequence shown here is derived from an EMBL/GenBank/DDBJ whole genome shotgun (WGS) entry which is preliminary data.</text>
</comment>